<gene>
    <name evidence="1" type="ORF">B296_00003983</name>
</gene>
<dbReference type="EMBL" id="AMZH03000614">
    <property type="protein sequence ID" value="RRT82847.1"/>
    <property type="molecule type" value="Genomic_DNA"/>
</dbReference>
<organism evidence="1 2">
    <name type="scientific">Ensete ventricosum</name>
    <name type="common">Abyssinian banana</name>
    <name type="synonym">Musa ensete</name>
    <dbReference type="NCBI Taxonomy" id="4639"/>
    <lineage>
        <taxon>Eukaryota</taxon>
        <taxon>Viridiplantae</taxon>
        <taxon>Streptophyta</taxon>
        <taxon>Embryophyta</taxon>
        <taxon>Tracheophyta</taxon>
        <taxon>Spermatophyta</taxon>
        <taxon>Magnoliopsida</taxon>
        <taxon>Liliopsida</taxon>
        <taxon>Zingiberales</taxon>
        <taxon>Musaceae</taxon>
        <taxon>Ensete</taxon>
    </lineage>
</organism>
<dbReference type="AlphaFoldDB" id="A0A427B308"/>
<protein>
    <submittedName>
        <fullName evidence="1">Uncharacterized protein</fullName>
    </submittedName>
</protein>
<name>A0A427B308_ENSVE</name>
<evidence type="ECO:0000313" key="2">
    <source>
        <dbReference type="Proteomes" id="UP000287651"/>
    </source>
</evidence>
<sequence length="70" mass="7919">MDPRQYNSIVMPLPHTLCINFKPSHLSCSGIFGVESSRSIIYKVIKGRGSLLHGSNINYSMLFFFPKEDV</sequence>
<evidence type="ECO:0000313" key="1">
    <source>
        <dbReference type="EMBL" id="RRT82847.1"/>
    </source>
</evidence>
<proteinExistence type="predicted"/>
<reference evidence="1 2" key="1">
    <citation type="journal article" date="2014" name="Agronomy (Basel)">
        <title>A Draft Genome Sequence for Ensete ventricosum, the Drought-Tolerant Tree Against Hunger.</title>
        <authorList>
            <person name="Harrison J."/>
            <person name="Moore K.A."/>
            <person name="Paszkiewicz K."/>
            <person name="Jones T."/>
            <person name="Grant M."/>
            <person name="Ambacheew D."/>
            <person name="Muzemil S."/>
            <person name="Studholme D.J."/>
        </authorList>
    </citation>
    <scope>NUCLEOTIDE SEQUENCE [LARGE SCALE GENOMIC DNA]</scope>
</reference>
<accession>A0A427B308</accession>
<dbReference type="Proteomes" id="UP000287651">
    <property type="component" value="Unassembled WGS sequence"/>
</dbReference>
<comment type="caution">
    <text evidence="1">The sequence shown here is derived from an EMBL/GenBank/DDBJ whole genome shotgun (WGS) entry which is preliminary data.</text>
</comment>